<dbReference type="Gene3D" id="6.10.250.2520">
    <property type="match status" value="1"/>
</dbReference>
<accession>A0ABM1SHZ7</accession>
<dbReference type="InterPro" id="IPR008984">
    <property type="entry name" value="SMAD_FHA_dom_sf"/>
</dbReference>
<comment type="subcellular location">
    <subcellularLocation>
        <location evidence="1">Cytoplasm</location>
        <location evidence="1">Cytoskeleton</location>
    </subcellularLocation>
</comment>
<dbReference type="InterPro" id="IPR036859">
    <property type="entry name" value="CAP-Gly_dom_sf"/>
</dbReference>
<dbReference type="InterPro" id="IPR022140">
    <property type="entry name" value="Kinesin-like_KIF1-typ"/>
</dbReference>
<dbReference type="InterPro" id="IPR000938">
    <property type="entry name" value="CAP-Gly_domain"/>
</dbReference>
<dbReference type="Proteomes" id="UP000694941">
    <property type="component" value="Unplaced"/>
</dbReference>
<evidence type="ECO:0000313" key="14">
    <source>
        <dbReference type="Proteomes" id="UP000694941"/>
    </source>
</evidence>
<evidence type="ECO:0000259" key="12">
    <source>
        <dbReference type="PROSITE" id="PS50067"/>
    </source>
</evidence>
<dbReference type="InterPro" id="IPR027417">
    <property type="entry name" value="P-loop_NTPase"/>
</dbReference>
<feature type="region of interest" description="Disordered" evidence="11">
    <location>
        <begin position="1491"/>
        <end position="1552"/>
    </location>
</feature>
<dbReference type="SMART" id="SM00129">
    <property type="entry name" value="KISc"/>
    <property type="match status" value="1"/>
</dbReference>
<protein>
    <submittedName>
        <fullName evidence="15">Kinesin-like protein KIF13A</fullName>
    </submittedName>
</protein>
<dbReference type="InterPro" id="IPR032405">
    <property type="entry name" value="Kinesin_assoc"/>
</dbReference>
<feature type="domain" description="CAP-Gly" evidence="13">
    <location>
        <begin position="1816"/>
        <end position="1858"/>
    </location>
</feature>
<comment type="caution">
    <text evidence="9">Lacks conserved residue(s) required for the propagation of feature annotation.</text>
</comment>
<evidence type="ECO:0000256" key="11">
    <source>
        <dbReference type="SAM" id="MobiDB-lite"/>
    </source>
</evidence>
<dbReference type="Pfam" id="PF01302">
    <property type="entry name" value="CAP_GLY"/>
    <property type="match status" value="1"/>
</dbReference>
<dbReference type="SMART" id="SM01052">
    <property type="entry name" value="CAP_GLY"/>
    <property type="match status" value="1"/>
</dbReference>
<dbReference type="PROSITE" id="PS50245">
    <property type="entry name" value="CAP_GLY_2"/>
    <property type="match status" value="1"/>
</dbReference>
<dbReference type="InterPro" id="IPR000253">
    <property type="entry name" value="FHA_dom"/>
</dbReference>
<evidence type="ECO:0000256" key="6">
    <source>
        <dbReference type="ARBA" id="ARBA00023054"/>
    </source>
</evidence>
<gene>
    <name evidence="15" type="primary">LOC106460763</name>
</gene>
<keyword evidence="3" id="KW-0493">Microtubule</keyword>
<keyword evidence="7" id="KW-0505">Motor protein</keyword>
<keyword evidence="6 10" id="KW-0175">Coiled coil</keyword>
<name>A0ABM1SHZ7_LIMPO</name>
<evidence type="ECO:0000256" key="7">
    <source>
        <dbReference type="ARBA" id="ARBA00023175"/>
    </source>
</evidence>
<keyword evidence="5" id="KW-0067">ATP-binding</keyword>
<keyword evidence="2" id="KW-0963">Cytoplasm</keyword>
<dbReference type="InterPro" id="IPR036961">
    <property type="entry name" value="Kinesin_motor_dom_sf"/>
</dbReference>
<dbReference type="Pfam" id="PF00225">
    <property type="entry name" value="Kinesin"/>
    <property type="match status" value="1"/>
</dbReference>
<dbReference type="Gene3D" id="2.30.30.190">
    <property type="entry name" value="CAP Gly-rich-like domain"/>
    <property type="match status" value="1"/>
</dbReference>
<sequence>MTRMFGNGIVFKKKHNGDENEMHVLINQEGSGKSFTMMGSENNKGLIPRLCDALFERIASNKDPSNSYKVEVSYMEIYNEKVHDLLDPKGTNQNLKVREHNILGPYVDGLSTLAVSSFEEINSLILEGNKSRTVAATNMNNESSRSHAVFNIILSCSIKDTELGVTGEKVSKMSLVDLAGSERAVKSGAVGERLKEGANINKSLTTLGLVISKLADHSSSKAKDKFVPYRDSVLTWLLKDNIGGNSKTVMLATISPAADNYDETLSTLRYADRAKKIVNHAVINEDPNARIIRELRKEVEQLREQLKHATKQEDLCERLMESEKLMKEMSRSWEEKLSRTEQVHQEHQQALEKMGISVQTSGIRVENDKHYLVNLNADPSLNELLVYYLKDQTLVGRPDAPVEQDIQLLGLGIMPEHCIITVEYLDVFIIPRDGARTCVNGSVVTCRTQLKHGDRVLWGNNHFFRVNCPKATNISGRPIDYEFAREELMMKELSNDPIQSAMKALERQHEEDKHNALEKQRQVYERQLQMLRNQMSPTTPYAPYFPFDPFSFGRITPTGSCISVQSRMERWAKERDELFKKSLAKLRQDIIKANTLVREANFLAEEMGKETAFKVTLQIPAANLSPNRKRGAFVSEPAILVKRKNRWKQVWSTEKLENKLIDMREIYEERKEEGLSLKDDDQDKNKDPFYETQENHHLIGVANVFLEVLFHNVELDYHIPIISQQGEVAGRLHVGIERIAGIIPDRLSDSCSSEGSILDRESLRGSLIDVSSHSEEGNDPVLTKQAVIKVAIKSAIGLPPSLANLVFCQYTFWNHHEAILVAPVVIPEYSASRKSRDRTTFRFDHTKEFLVNVTEEFVEHCTEGALSIEVWGHRGSAFTIPRPGWIAEAQLQRSRSLIDRWAELTRKLEFWVEIQELNEQGDYSPVEVIPKPDSSCGGVYQLKQGQQRRILVMVRSVQNSGTLPFICETITSIAVGCVCSRSKLQKPLDSYQEEDLILLRDRWSEALVRRREYLDDQMQKVICKKDEEREQSLIDQWVSLTEERNAVLVPAPGSGIPGAPAEWDPPLGMEKHIPVIFLDLNADDLSITGDTCGGVPVAGANSILPKEHGSKMFNLPIIKYSDKDLSAVSVWDSSIHDSIHLNRVTPQNERVYLILKASVRLSHPATMDILLRKRLALNVYKKQSIVERMRKRIARQECIYGTGVMYEVVSNIPKASEDPEDRESLALMAASGEDVATNDGESYIEKYTRGVSAVESILTLDRLRQEVAVKELLTLQRRFLRKTLSVPNIGHIMRRDSSYKLDDILRSDSTSDHLLPDTYRQRPTSLRDSGSDSKRWSTSVGNVSQENPFILARPTFLNLSFNLNLWQGSSSKSSPLSGMSPQPKKLVKPMSTLLEEQTNRDLHLIRGQELLEEASDGLEESDGTPEKQSQEEIRNKLELAELESNNRKINNRCLRNSDPNLKDKIGFTERNLKHSATQDSLTELQIQAKTPSALSSGYGSQVLSTTPVSSEDSMSIRSLSAEDLTSSEPNRSMLRNPDDLNVQSEDKMDGACCTESQPTLEKVTQIKMGISPAQLEELSKCCHISHLETQDQKTNNNTEENMWNVGRYSDFYNKQTGESRGDISKILQTAADVVGNINSKAYCDKEGTENIRQTTCIKEKTNNKCESFLLQKSDDAIGETIDIEKKNIGCENKISENTSIEQNVIETSVIVNNSADRRSSIRLRIKKSKQVNPSYRASYPGGTPSLKIDCQQDDINGSSIPEENVSSFLGEEDSSSLSSSISHPSLKDSAGIHIPSVGETVVISPHNKTGVVAFVGQTEFASGIWAGIVLDTPSGKNDGSLNGVQYFQCKPCFGIFVRPEKLTLCKRRRTSGSSDRLVRSSSSDEGFLVGKFSSRRRSCDENHSLSAKGYSFNFQQGCSRKDSSAKRKHVSEEPAAGSLRSYSGTEGVGVSLTRKQICRSRYYKGNQ</sequence>
<dbReference type="InterPro" id="IPR022164">
    <property type="entry name" value="Kinesin-like"/>
</dbReference>
<keyword evidence="4" id="KW-0547">Nucleotide-binding</keyword>
<dbReference type="SUPFAM" id="SSF52540">
    <property type="entry name" value="P-loop containing nucleoside triphosphate hydrolases"/>
    <property type="match status" value="1"/>
</dbReference>
<dbReference type="PROSITE" id="PS00411">
    <property type="entry name" value="KINESIN_MOTOR_1"/>
    <property type="match status" value="1"/>
</dbReference>
<dbReference type="SMART" id="SM00240">
    <property type="entry name" value="FHA"/>
    <property type="match status" value="1"/>
</dbReference>
<dbReference type="PROSITE" id="PS50067">
    <property type="entry name" value="KINESIN_MOTOR_2"/>
    <property type="match status" value="1"/>
</dbReference>
<dbReference type="InterPro" id="IPR001752">
    <property type="entry name" value="Kinesin_motor_dom"/>
</dbReference>
<dbReference type="PRINTS" id="PR00380">
    <property type="entry name" value="KINESINHEAVY"/>
</dbReference>
<evidence type="ECO:0000256" key="10">
    <source>
        <dbReference type="SAM" id="Coils"/>
    </source>
</evidence>
<feature type="coiled-coil region" evidence="10">
    <location>
        <begin position="292"/>
        <end position="319"/>
    </location>
</feature>
<evidence type="ECO:0000259" key="13">
    <source>
        <dbReference type="PROSITE" id="PS50245"/>
    </source>
</evidence>
<dbReference type="SUPFAM" id="SSF74924">
    <property type="entry name" value="Cap-Gly domain"/>
    <property type="match status" value="1"/>
</dbReference>
<evidence type="ECO:0000256" key="8">
    <source>
        <dbReference type="ARBA" id="ARBA00023212"/>
    </source>
</evidence>
<evidence type="ECO:0000256" key="2">
    <source>
        <dbReference type="ARBA" id="ARBA00022490"/>
    </source>
</evidence>
<organism evidence="14 15">
    <name type="scientific">Limulus polyphemus</name>
    <name type="common">Atlantic horseshoe crab</name>
    <dbReference type="NCBI Taxonomy" id="6850"/>
    <lineage>
        <taxon>Eukaryota</taxon>
        <taxon>Metazoa</taxon>
        <taxon>Ecdysozoa</taxon>
        <taxon>Arthropoda</taxon>
        <taxon>Chelicerata</taxon>
        <taxon>Merostomata</taxon>
        <taxon>Xiphosura</taxon>
        <taxon>Limulidae</taxon>
        <taxon>Limulus</taxon>
    </lineage>
</organism>
<dbReference type="Pfam" id="PF12473">
    <property type="entry name" value="DUF3694"/>
    <property type="match status" value="2"/>
</dbReference>
<dbReference type="CDD" id="cd22706">
    <property type="entry name" value="FHA_KIF13"/>
    <property type="match status" value="1"/>
</dbReference>
<dbReference type="Pfam" id="PF16183">
    <property type="entry name" value="Kinesin_assoc"/>
    <property type="match status" value="1"/>
</dbReference>
<dbReference type="PROSITE" id="PS00845">
    <property type="entry name" value="CAP_GLY_1"/>
    <property type="match status" value="1"/>
</dbReference>
<dbReference type="Pfam" id="PF00498">
    <property type="entry name" value="FHA"/>
    <property type="match status" value="1"/>
</dbReference>
<dbReference type="GeneID" id="106460763"/>
<evidence type="ECO:0000256" key="3">
    <source>
        <dbReference type="ARBA" id="ARBA00022701"/>
    </source>
</evidence>
<comment type="similarity">
    <text evidence="9">Belongs to the TRAFAC class myosin-kinesin ATPase superfamily. Kinesin family.</text>
</comment>
<dbReference type="Gene3D" id="3.40.850.10">
    <property type="entry name" value="Kinesin motor domain"/>
    <property type="match status" value="1"/>
</dbReference>
<evidence type="ECO:0000256" key="5">
    <source>
        <dbReference type="ARBA" id="ARBA00022840"/>
    </source>
</evidence>
<dbReference type="Pfam" id="PF12423">
    <property type="entry name" value="KIF1B"/>
    <property type="match status" value="1"/>
</dbReference>
<evidence type="ECO:0000313" key="15">
    <source>
        <dbReference type="RefSeq" id="XP_022243252.1"/>
    </source>
</evidence>
<keyword evidence="14" id="KW-1185">Reference proteome</keyword>
<feature type="region of interest" description="Disordered" evidence="11">
    <location>
        <begin position="1312"/>
        <end position="1339"/>
    </location>
</feature>
<feature type="domain" description="Kinesin motor" evidence="12">
    <location>
        <begin position="1"/>
        <end position="277"/>
    </location>
</feature>
<evidence type="ECO:0000256" key="9">
    <source>
        <dbReference type="PROSITE-ProRule" id="PRU00283"/>
    </source>
</evidence>
<dbReference type="SUPFAM" id="SSF49879">
    <property type="entry name" value="SMAD/FHA domain"/>
    <property type="match status" value="1"/>
</dbReference>
<dbReference type="InterPro" id="IPR019821">
    <property type="entry name" value="Kinesin_motor_CS"/>
</dbReference>
<dbReference type="RefSeq" id="XP_022243252.1">
    <property type="nucleotide sequence ID" value="XM_022387544.1"/>
</dbReference>
<dbReference type="PANTHER" id="PTHR47117">
    <property type="entry name" value="STAR-RELATED LIPID TRANSFER PROTEIN 9"/>
    <property type="match status" value="1"/>
</dbReference>
<feature type="region of interest" description="Disordered" evidence="11">
    <location>
        <begin position="1923"/>
        <end position="1950"/>
    </location>
</feature>
<evidence type="ECO:0000256" key="4">
    <source>
        <dbReference type="ARBA" id="ARBA00022741"/>
    </source>
</evidence>
<reference evidence="15" key="1">
    <citation type="submission" date="2025-08" db="UniProtKB">
        <authorList>
            <consortium name="RefSeq"/>
        </authorList>
    </citation>
    <scope>IDENTIFICATION</scope>
    <source>
        <tissue evidence="15">Muscle</tissue>
    </source>
</reference>
<keyword evidence="8" id="KW-0206">Cytoskeleton</keyword>
<feature type="compositionally biased region" description="Polar residues" evidence="11">
    <location>
        <begin position="1491"/>
        <end position="1530"/>
    </location>
</feature>
<evidence type="ECO:0000256" key="1">
    <source>
        <dbReference type="ARBA" id="ARBA00004245"/>
    </source>
</evidence>
<proteinExistence type="inferred from homology"/>
<dbReference type="Gene3D" id="2.60.200.20">
    <property type="match status" value="1"/>
</dbReference>
<feature type="coiled-coil region" evidence="10">
    <location>
        <begin position="502"/>
        <end position="534"/>
    </location>
</feature>